<dbReference type="AlphaFoldDB" id="A0A316FTN2"/>
<comment type="caution">
    <text evidence="1">The sequence shown here is derived from an EMBL/GenBank/DDBJ whole genome shotgun (WGS) entry which is preliminary data.</text>
</comment>
<keyword evidence="2" id="KW-1185">Reference proteome</keyword>
<dbReference type="Proteomes" id="UP000245790">
    <property type="component" value="Unassembled WGS sequence"/>
</dbReference>
<organism evidence="1 2">
    <name type="scientific">Pleionea mediterranea</name>
    <dbReference type="NCBI Taxonomy" id="523701"/>
    <lineage>
        <taxon>Bacteria</taxon>
        <taxon>Pseudomonadati</taxon>
        <taxon>Pseudomonadota</taxon>
        <taxon>Gammaproteobacteria</taxon>
        <taxon>Oceanospirillales</taxon>
        <taxon>Pleioneaceae</taxon>
        <taxon>Pleionea</taxon>
    </lineage>
</organism>
<evidence type="ECO:0000313" key="2">
    <source>
        <dbReference type="Proteomes" id="UP000245790"/>
    </source>
</evidence>
<protein>
    <submittedName>
        <fullName evidence="1">Uncharacterized protein</fullName>
    </submittedName>
</protein>
<gene>
    <name evidence="1" type="ORF">C8D97_10538</name>
</gene>
<evidence type="ECO:0000313" key="1">
    <source>
        <dbReference type="EMBL" id="PWK51723.1"/>
    </source>
</evidence>
<dbReference type="EMBL" id="QGGU01000005">
    <property type="protein sequence ID" value="PWK51723.1"/>
    <property type="molecule type" value="Genomic_DNA"/>
</dbReference>
<name>A0A316FTN2_9GAMM</name>
<sequence length="52" mass="6126">MNRLLIAGFGYYQPIANANTPVHTNLFLHIYTQLLNGWFFPSYYMGDQRDNK</sequence>
<accession>A0A316FTN2</accession>
<proteinExistence type="predicted"/>
<reference evidence="1 2" key="1">
    <citation type="submission" date="2018-05" db="EMBL/GenBank/DDBJ databases">
        <title>Genomic Encyclopedia of Type Strains, Phase IV (KMG-IV): sequencing the most valuable type-strain genomes for metagenomic binning, comparative biology and taxonomic classification.</title>
        <authorList>
            <person name="Goeker M."/>
        </authorList>
    </citation>
    <scope>NUCLEOTIDE SEQUENCE [LARGE SCALE GENOMIC DNA]</scope>
    <source>
        <strain evidence="1 2">DSM 25350</strain>
    </source>
</reference>